<name>A0A067TD97_GALM3</name>
<dbReference type="HOGENOM" id="CLU_003921_7_2_1"/>
<dbReference type="Pfam" id="PF13352">
    <property type="entry name" value="DUF4100"/>
    <property type="match status" value="1"/>
</dbReference>
<dbReference type="OrthoDB" id="3252634at2759"/>
<dbReference type="InterPro" id="IPR021109">
    <property type="entry name" value="Peptidase_aspartic_dom_sf"/>
</dbReference>
<dbReference type="STRING" id="685588.A0A067TD97"/>
<feature type="compositionally biased region" description="Polar residues" evidence="1">
    <location>
        <begin position="491"/>
        <end position="502"/>
    </location>
</feature>
<organism evidence="3 4">
    <name type="scientific">Galerina marginata (strain CBS 339.88)</name>
    <dbReference type="NCBI Taxonomy" id="685588"/>
    <lineage>
        <taxon>Eukaryota</taxon>
        <taxon>Fungi</taxon>
        <taxon>Dikarya</taxon>
        <taxon>Basidiomycota</taxon>
        <taxon>Agaricomycotina</taxon>
        <taxon>Agaricomycetes</taxon>
        <taxon>Agaricomycetidae</taxon>
        <taxon>Agaricales</taxon>
        <taxon>Agaricineae</taxon>
        <taxon>Strophariaceae</taxon>
        <taxon>Galerina</taxon>
    </lineage>
</organism>
<dbReference type="InterPro" id="IPR025165">
    <property type="entry name" value="DUF4100"/>
</dbReference>
<gene>
    <name evidence="3" type="ORF">GALMADRAFT_207976</name>
</gene>
<keyword evidence="4" id="KW-1185">Reference proteome</keyword>
<sequence>MPNEAANPSNNFFMPARGDRSAPTFDPIKPRELKHYFSDLEFLMELAGVLTEANKKKHATRYVSMDIADVWETLAEYKTAEKTYENFKDAVLKLYPGADDDQRYSLADLDIIIGSHQRLGLSTLTELADYYRQFSAVTTFLVEKERLSELDQKRAFIKGFPPALWERVSQRLQLKFPDKYPDHPYEMEKVHEAAQYVLHGTSTMVNHFTPPQSTSSVASEPVVKAENLAPLFTEFTKSILEILKQNQQQQSNSRRATNYDVTCNFCSGPHYIRDCKLVDEYQIAGKVKRNSEGKVVLPTGAFVPRDIPGQYLKDRIDEWHRRNPNQLAAGMMSAILLEAEIMNLKTQRSKFQPIIRTRGQKAREPAVEDDEDLPIPPEPSAAPKSVPPAHDRPSNPSSTDTNTSNSSNSFPEHPFRNAPDASYLPPQSRNVGAPDKATNKKSEPAYRTYPPIYDSNIASNVYNRSLDSPITLTQRELLSIAPEVRNQLREATTTKRNANTDRPAQANVLDEVDKPEREFNRNYSMPHSVALAASIHRSPPEGSLVVPDPIEMYYRSLRPGEERDPDRIVVAKESSALRSIFAIVDNSQKEECILDPGCQIVAMSEEICHDLALIYDPTIKLNMQSANGTVDQSLGLARNVPFLIGGLTFYMQVHIIRAPAYDILMGRPFDVLTRSIVHNFANEEQTITVCDPNTGRTATIPTLPRSLPRLHKCQHEGFQRSRI</sequence>
<feature type="domain" description="DUF4100" evidence="2">
    <location>
        <begin position="341"/>
        <end position="500"/>
    </location>
</feature>
<dbReference type="AlphaFoldDB" id="A0A067TD97"/>
<accession>A0A067TD97</accession>
<dbReference type="Gene3D" id="2.40.70.10">
    <property type="entry name" value="Acid Proteases"/>
    <property type="match status" value="1"/>
</dbReference>
<evidence type="ECO:0000256" key="1">
    <source>
        <dbReference type="SAM" id="MobiDB-lite"/>
    </source>
</evidence>
<feature type="region of interest" description="Disordered" evidence="1">
    <location>
        <begin position="352"/>
        <end position="453"/>
    </location>
</feature>
<evidence type="ECO:0000259" key="2">
    <source>
        <dbReference type="Pfam" id="PF13352"/>
    </source>
</evidence>
<reference evidence="4" key="1">
    <citation type="journal article" date="2014" name="Proc. Natl. Acad. Sci. U.S.A.">
        <title>Extensive sampling of basidiomycete genomes demonstrates inadequacy of the white-rot/brown-rot paradigm for wood decay fungi.</title>
        <authorList>
            <person name="Riley R."/>
            <person name="Salamov A.A."/>
            <person name="Brown D.W."/>
            <person name="Nagy L.G."/>
            <person name="Floudas D."/>
            <person name="Held B.W."/>
            <person name="Levasseur A."/>
            <person name="Lombard V."/>
            <person name="Morin E."/>
            <person name="Otillar R."/>
            <person name="Lindquist E.A."/>
            <person name="Sun H."/>
            <person name="LaButti K.M."/>
            <person name="Schmutz J."/>
            <person name="Jabbour D."/>
            <person name="Luo H."/>
            <person name="Baker S.E."/>
            <person name="Pisabarro A.G."/>
            <person name="Walton J.D."/>
            <person name="Blanchette R.A."/>
            <person name="Henrissat B."/>
            <person name="Martin F."/>
            <person name="Cullen D."/>
            <person name="Hibbett D.S."/>
            <person name="Grigoriev I.V."/>
        </authorList>
    </citation>
    <scope>NUCLEOTIDE SEQUENCE [LARGE SCALE GENOMIC DNA]</scope>
    <source>
        <strain evidence="4">CBS 339.88</strain>
    </source>
</reference>
<dbReference type="Proteomes" id="UP000027222">
    <property type="component" value="Unassembled WGS sequence"/>
</dbReference>
<feature type="region of interest" description="Disordered" evidence="1">
    <location>
        <begin position="491"/>
        <end position="511"/>
    </location>
</feature>
<proteinExistence type="predicted"/>
<evidence type="ECO:0000313" key="4">
    <source>
        <dbReference type="Proteomes" id="UP000027222"/>
    </source>
</evidence>
<protein>
    <recommendedName>
        <fullName evidence="2">DUF4100 domain-containing protein</fullName>
    </recommendedName>
</protein>
<feature type="compositionally biased region" description="Low complexity" evidence="1">
    <location>
        <begin position="394"/>
        <end position="409"/>
    </location>
</feature>
<dbReference type="CDD" id="cd00303">
    <property type="entry name" value="retropepsin_like"/>
    <property type="match status" value="1"/>
</dbReference>
<evidence type="ECO:0000313" key="3">
    <source>
        <dbReference type="EMBL" id="KDR81131.1"/>
    </source>
</evidence>
<dbReference type="EMBL" id="KL142371">
    <property type="protein sequence ID" value="KDR81131.1"/>
    <property type="molecule type" value="Genomic_DNA"/>
</dbReference>